<sequence>MGWVLLFILSRIYQTPILLSVYKAFKYIIRVSTQTSEIYRLCNSTIITHTQLEYEGTEEKERLVTDIDSISVPKDIVFRIDKSIFYSKQLVQEKLQLTETNCQINNVLKAIVKKKRFPRQSIDSPSAHVLAKSLERILQSNLLLNKVEELVSTKYDSTNDLHEEKLLQLWKEMMPDTELESRLGKQWVEIGFQGNDPASDFRGMGLLGLNDLLYFVQTHASHALSCLQHASHPVYWYPYAIVGINITKLAYQILESKKLQLYLFQYGTDVDTYQEFYCYLFYKFNQFWITHQPMLTVMDFEAKFGEFKMQIEKELVQEKVMPLSQLLVHKEQEKMVAKSNYKKD</sequence>
<evidence type="ECO:0000259" key="1">
    <source>
        <dbReference type="PROSITE" id="PS51335"/>
    </source>
</evidence>
<proteinExistence type="predicted"/>
<dbReference type="GO" id="GO:0005096">
    <property type="term" value="F:GTPase activator activity"/>
    <property type="evidence" value="ECO:0007669"/>
    <property type="project" value="TreeGrafter"/>
</dbReference>
<dbReference type="Pfam" id="PF04727">
    <property type="entry name" value="ELMO_CED12"/>
    <property type="match status" value="1"/>
</dbReference>
<comment type="caution">
    <text evidence="2">The sequence shown here is derived from an EMBL/GenBank/DDBJ whole genome shotgun (WGS) entry which is preliminary data.</text>
</comment>
<dbReference type="EMBL" id="JAEPRC010001029">
    <property type="protein sequence ID" value="KAG2190204.1"/>
    <property type="molecule type" value="Genomic_DNA"/>
</dbReference>
<dbReference type="PROSITE" id="PS51335">
    <property type="entry name" value="ELMO"/>
    <property type="match status" value="1"/>
</dbReference>
<dbReference type="InterPro" id="IPR050868">
    <property type="entry name" value="ELMO_domain-containing"/>
</dbReference>
<accession>A0A8H7QDW4</accession>
<dbReference type="Proteomes" id="UP000650833">
    <property type="component" value="Unassembled WGS sequence"/>
</dbReference>
<dbReference type="InterPro" id="IPR006816">
    <property type="entry name" value="ELMO_dom"/>
</dbReference>
<evidence type="ECO:0000313" key="2">
    <source>
        <dbReference type="EMBL" id="KAG2190204.1"/>
    </source>
</evidence>
<gene>
    <name evidence="2" type="ORF">INT46_008922</name>
</gene>
<protein>
    <recommendedName>
        <fullName evidence="1">ELMO domain-containing protein</fullName>
    </recommendedName>
</protein>
<name>A0A8H7QDW4_9FUNG</name>
<evidence type="ECO:0000313" key="3">
    <source>
        <dbReference type="Proteomes" id="UP000650833"/>
    </source>
</evidence>
<dbReference type="PANTHER" id="PTHR12771">
    <property type="entry name" value="ENGULFMENT AND CELL MOTILITY"/>
    <property type="match status" value="1"/>
</dbReference>
<dbReference type="PANTHER" id="PTHR12771:SF51">
    <property type="entry name" value="LD01482P"/>
    <property type="match status" value="1"/>
</dbReference>
<keyword evidence="3" id="KW-1185">Reference proteome</keyword>
<reference evidence="2" key="1">
    <citation type="submission" date="2020-12" db="EMBL/GenBank/DDBJ databases">
        <title>Metabolic potential, ecology and presence of endohyphal bacteria is reflected in genomic diversity of Mucoromycotina.</title>
        <authorList>
            <person name="Muszewska A."/>
            <person name="Okrasinska A."/>
            <person name="Steczkiewicz K."/>
            <person name="Drgas O."/>
            <person name="Orlowska M."/>
            <person name="Perlinska-Lenart U."/>
            <person name="Aleksandrzak-Piekarczyk T."/>
            <person name="Szatraj K."/>
            <person name="Zielenkiewicz U."/>
            <person name="Pilsyk S."/>
            <person name="Malc E."/>
            <person name="Mieczkowski P."/>
            <person name="Kruszewska J.S."/>
            <person name="Biernat P."/>
            <person name="Pawlowska J."/>
        </authorList>
    </citation>
    <scope>NUCLEOTIDE SEQUENCE</scope>
    <source>
        <strain evidence="2">CBS 226.32</strain>
    </source>
</reference>
<dbReference type="AlphaFoldDB" id="A0A8H7QDW4"/>
<dbReference type="OrthoDB" id="67155at2759"/>
<feature type="domain" description="ELMO" evidence="1">
    <location>
        <begin position="161"/>
        <end position="315"/>
    </location>
</feature>
<organism evidence="2 3">
    <name type="scientific">Mucor plumbeus</name>
    <dbReference type="NCBI Taxonomy" id="97098"/>
    <lineage>
        <taxon>Eukaryota</taxon>
        <taxon>Fungi</taxon>
        <taxon>Fungi incertae sedis</taxon>
        <taxon>Mucoromycota</taxon>
        <taxon>Mucoromycotina</taxon>
        <taxon>Mucoromycetes</taxon>
        <taxon>Mucorales</taxon>
        <taxon>Mucorineae</taxon>
        <taxon>Mucoraceae</taxon>
        <taxon>Mucor</taxon>
    </lineage>
</organism>